<feature type="non-terminal residue" evidence="1">
    <location>
        <position position="38"/>
    </location>
</feature>
<name>A0A815W1I7_9BILA</name>
<dbReference type="AlphaFoldDB" id="A0A815W1I7"/>
<organism evidence="1 3">
    <name type="scientific">Didymodactylos carnosus</name>
    <dbReference type="NCBI Taxonomy" id="1234261"/>
    <lineage>
        <taxon>Eukaryota</taxon>
        <taxon>Metazoa</taxon>
        <taxon>Spiralia</taxon>
        <taxon>Gnathifera</taxon>
        <taxon>Rotifera</taxon>
        <taxon>Eurotatoria</taxon>
        <taxon>Bdelloidea</taxon>
        <taxon>Philodinida</taxon>
        <taxon>Philodinidae</taxon>
        <taxon>Didymodactylos</taxon>
    </lineage>
</organism>
<gene>
    <name evidence="1" type="ORF">GPM918_LOCUS38288</name>
    <name evidence="2" type="ORF">SRO942_LOCUS39100</name>
</gene>
<dbReference type="Proteomes" id="UP000663829">
    <property type="component" value="Unassembled WGS sequence"/>
</dbReference>
<sequence>MRIYLNFFILDRLRLLLLRFRIYLDERAIKRFPPLLAP</sequence>
<accession>A0A815W1I7</accession>
<reference evidence="1" key="1">
    <citation type="submission" date="2021-02" db="EMBL/GenBank/DDBJ databases">
        <authorList>
            <person name="Nowell W R."/>
        </authorList>
    </citation>
    <scope>NUCLEOTIDE SEQUENCE</scope>
</reference>
<evidence type="ECO:0000313" key="2">
    <source>
        <dbReference type="EMBL" id="CAF4394792.1"/>
    </source>
</evidence>
<keyword evidence="3" id="KW-1185">Reference proteome</keyword>
<proteinExistence type="predicted"/>
<dbReference type="EMBL" id="CAJNOQ010025217">
    <property type="protein sequence ID" value="CAF1535144.1"/>
    <property type="molecule type" value="Genomic_DNA"/>
</dbReference>
<dbReference type="EMBL" id="CAJOBC010090816">
    <property type="protein sequence ID" value="CAF4394792.1"/>
    <property type="molecule type" value="Genomic_DNA"/>
</dbReference>
<protein>
    <submittedName>
        <fullName evidence="1">Uncharacterized protein</fullName>
    </submittedName>
</protein>
<dbReference type="Proteomes" id="UP000681722">
    <property type="component" value="Unassembled WGS sequence"/>
</dbReference>
<evidence type="ECO:0000313" key="3">
    <source>
        <dbReference type="Proteomes" id="UP000663829"/>
    </source>
</evidence>
<comment type="caution">
    <text evidence="1">The sequence shown here is derived from an EMBL/GenBank/DDBJ whole genome shotgun (WGS) entry which is preliminary data.</text>
</comment>
<evidence type="ECO:0000313" key="1">
    <source>
        <dbReference type="EMBL" id="CAF1535144.1"/>
    </source>
</evidence>